<gene>
    <name evidence="1" type="ORF">RhiirC2_716987</name>
</gene>
<reference evidence="1 2" key="2">
    <citation type="submission" date="2017-10" db="EMBL/GenBank/DDBJ databases">
        <title>Extensive intraspecific genome diversity in a model arbuscular mycorrhizal fungus.</title>
        <authorList>
            <person name="Chen E.C.H."/>
            <person name="Morin E."/>
            <person name="Baudet D."/>
            <person name="Noel J."/>
            <person name="Ndikumana S."/>
            <person name="Charron P."/>
            <person name="St-Onge C."/>
            <person name="Giorgi J."/>
            <person name="Grigoriev I.V."/>
            <person name="Roux C."/>
            <person name="Martin F.M."/>
            <person name="Corradi N."/>
        </authorList>
    </citation>
    <scope>NUCLEOTIDE SEQUENCE [LARGE SCALE GENOMIC DNA]</scope>
    <source>
        <strain evidence="1 2">C2</strain>
    </source>
</reference>
<dbReference type="Proteomes" id="UP000233469">
    <property type="component" value="Unassembled WGS sequence"/>
</dbReference>
<dbReference type="VEuPathDB" id="FungiDB:RhiirFUN_000985"/>
<protein>
    <submittedName>
        <fullName evidence="1">Uncharacterized protein</fullName>
    </submittedName>
</protein>
<proteinExistence type="predicted"/>
<dbReference type="AlphaFoldDB" id="A0A2N1MP67"/>
<dbReference type="VEuPathDB" id="FungiDB:FUN_016922"/>
<comment type="caution">
    <text evidence="1">The sequence shown here is derived from an EMBL/GenBank/DDBJ whole genome shotgun (WGS) entry which is preliminary data.</text>
</comment>
<accession>A0A2N1MP67</accession>
<dbReference type="EMBL" id="LLXL01001654">
    <property type="protein sequence ID" value="PKK63441.1"/>
    <property type="molecule type" value="Genomic_DNA"/>
</dbReference>
<evidence type="ECO:0000313" key="2">
    <source>
        <dbReference type="Proteomes" id="UP000233469"/>
    </source>
</evidence>
<reference evidence="1 2" key="1">
    <citation type="submission" date="2016-04" db="EMBL/GenBank/DDBJ databases">
        <title>Genome analyses suggest a sexual origin of heterokaryosis in a supposedly ancient asexual fungus.</title>
        <authorList>
            <person name="Ropars J."/>
            <person name="Sedzielewska K."/>
            <person name="Noel J."/>
            <person name="Charron P."/>
            <person name="Farinelli L."/>
            <person name="Marton T."/>
            <person name="Kruger M."/>
            <person name="Pelin A."/>
            <person name="Brachmann A."/>
            <person name="Corradi N."/>
        </authorList>
    </citation>
    <scope>NUCLEOTIDE SEQUENCE [LARGE SCALE GENOMIC DNA]</scope>
    <source>
        <strain evidence="1 2">C2</strain>
    </source>
</reference>
<dbReference type="VEuPathDB" id="FungiDB:RhiirA1_473085"/>
<name>A0A2N1MP67_9GLOM</name>
<sequence>MIANENAKSRWTIKIAKYNQDYVISNDDNNKCNIATHDMFSEEWFDNLKTKVNCCLRADYKKYKAAETKSIKDKIDKCVKITREDQTTWLSNILDRNTHTNIIIDKVLVNEELGITTNRLATEPGEVKNAVDNDFVRMFRKKNILLDTLIPLWQQIYEPAGKFKEEMESTIKKITKEE</sequence>
<evidence type="ECO:0000313" key="1">
    <source>
        <dbReference type="EMBL" id="PKK63441.1"/>
    </source>
</evidence>
<organism evidence="1 2">
    <name type="scientific">Rhizophagus irregularis</name>
    <dbReference type="NCBI Taxonomy" id="588596"/>
    <lineage>
        <taxon>Eukaryota</taxon>
        <taxon>Fungi</taxon>
        <taxon>Fungi incertae sedis</taxon>
        <taxon>Mucoromycota</taxon>
        <taxon>Glomeromycotina</taxon>
        <taxon>Glomeromycetes</taxon>
        <taxon>Glomerales</taxon>
        <taxon>Glomeraceae</taxon>
        <taxon>Rhizophagus</taxon>
    </lineage>
</organism>